<dbReference type="EMBL" id="JADIMW010000046">
    <property type="protein sequence ID" value="MBO8438105.1"/>
    <property type="molecule type" value="Genomic_DNA"/>
</dbReference>
<organism evidence="2 3">
    <name type="scientific">Candidatus Caccoplasma merdipullorum</name>
    <dbReference type="NCBI Taxonomy" id="2840718"/>
    <lineage>
        <taxon>Bacteria</taxon>
        <taxon>Pseudomonadati</taxon>
        <taxon>Bacteroidota</taxon>
        <taxon>Bacteroidia</taxon>
        <taxon>Bacteroidales</taxon>
        <taxon>Bacteroidaceae</taxon>
        <taxon>Bacteroidaceae incertae sedis</taxon>
        <taxon>Candidatus Caccoplasma</taxon>
    </lineage>
</organism>
<evidence type="ECO:0000313" key="2">
    <source>
        <dbReference type="EMBL" id="MBO8438105.1"/>
    </source>
</evidence>
<gene>
    <name evidence="2" type="ORF">IAC54_04315</name>
</gene>
<evidence type="ECO:0000313" key="3">
    <source>
        <dbReference type="Proteomes" id="UP000823636"/>
    </source>
</evidence>
<name>A0A9D9E421_9BACT</name>
<reference evidence="2" key="1">
    <citation type="submission" date="2020-10" db="EMBL/GenBank/DDBJ databases">
        <authorList>
            <person name="Gilroy R."/>
        </authorList>
    </citation>
    <scope>NUCLEOTIDE SEQUENCE</scope>
    <source>
        <strain evidence="2">G3-4614</strain>
    </source>
</reference>
<feature type="region of interest" description="Disordered" evidence="1">
    <location>
        <begin position="1105"/>
        <end position="1141"/>
    </location>
</feature>
<evidence type="ECO:0000256" key="1">
    <source>
        <dbReference type="SAM" id="MobiDB-lite"/>
    </source>
</evidence>
<comment type="caution">
    <text evidence="2">The sequence shown here is derived from an EMBL/GenBank/DDBJ whole genome shotgun (WGS) entry which is preliminary data.</text>
</comment>
<accession>A0A9D9E421</accession>
<protein>
    <submittedName>
        <fullName evidence="2">Uncharacterized protein</fullName>
    </submittedName>
</protein>
<reference evidence="2" key="2">
    <citation type="journal article" date="2021" name="PeerJ">
        <title>Extensive microbial diversity within the chicken gut microbiome revealed by metagenomics and culture.</title>
        <authorList>
            <person name="Gilroy R."/>
            <person name="Ravi A."/>
            <person name="Getino M."/>
            <person name="Pursley I."/>
            <person name="Horton D.L."/>
            <person name="Alikhan N.F."/>
            <person name="Baker D."/>
            <person name="Gharbi K."/>
            <person name="Hall N."/>
            <person name="Watson M."/>
            <person name="Adriaenssens E.M."/>
            <person name="Foster-Nyarko E."/>
            <person name="Jarju S."/>
            <person name="Secka A."/>
            <person name="Antonio M."/>
            <person name="Oren A."/>
            <person name="Chaudhuri R.R."/>
            <person name="La Ragione R."/>
            <person name="Hildebrand F."/>
            <person name="Pallen M.J."/>
        </authorList>
    </citation>
    <scope>NUCLEOTIDE SEQUENCE</scope>
    <source>
        <strain evidence="2">G3-4614</strain>
    </source>
</reference>
<proteinExistence type="predicted"/>
<sequence>MSSNKEKDKEKEININRESVPPSMQTTDAPWYDAQPTASEYYRYQNEPFRQISREGEAEIYPDYYEKYDARRGKNIISGPLTREIEPRMQSIDEGLRNINNTMAKTKYKYPVYDFNLPSTIDEKQIFGRMPKVSPKPSETFGSYIMRPPVYEERTRLYNSPRPSIGGGFMPYHGTSAAPRDTITSFADGMKLFVDRMENDARYFRGNVTSKYLGEKDYANNIGAVILRSEEKGKTLYDLSKDEMLDMLDDISQEKESMANGDTNDKKLQGMSPMQYEASLDGQIKVLNSLIKAKDVFTSPERYEDYIRSVYRNGGKGMQIMQEANTKREKMPVAKGWALAGDIASAAVHNILPIAARMISPWASAIALVGNLSLNANSSMAEAAMEIDEYEKATGNKINDLERNSYIYSVGATDLMMDALMQSIFFRNIPRYSVAKFRNTLQGEFKIKKNAVGEMKKLVDQVSSKKFGQLAQTGKQMLMASSMQAASGASQSLTRDLLTTIYRNPEHYPTLTEMLTNAAIGAGIGFGAGGFMDVLSRRPTFLFGQKKHNINGDLVFFEDMPGTTYQYMGTDPKTGLYKGIDLTGKLNWIDPADVVDVRSVKYNDYIALQRRLNERSKALTKNELNKLVLKLKSMGRKPVLKLIDKIMPEKKPVGLSPEEKDKNLLNTHRIYRVSEDSPETDEMLERYMEGKVYYDEPSGLVADREILAPVKEDLNFPTLYYNGSYHPGRQWFQQKAYKDAPFINGDELTWRMFNPEAGDAWLEHNPFFRTGDKDEPHDYAHEIPYLSPYRPYHYRDKNMSEEEYIKRLEEIMGVGIDDIEDPSIYENRRIDTGPSEGVDNRKFYFDNKEDLDELEKIIDSEHSDFDYDGDDGYAIGGLDGYPMFDEDYEPPITSLRVNGKDESPIYRDEYGLLLPIPSRISPKEDLILQTKELANRLRLKTRLYRTMEDVPTKIREKLEIDRSTKTFYNPDTKEIGIIVSKSGVIDMRLALLEYGIINRGLKKIFGEKTDDFLREVYRKIPKKYKKYYYEIYGPFDDGAAAYLVDIATNPNLDDSDWNTFSAMARRFLKEKFGIGEIKDVDLRYILWKAVNKIREDDSISAMQKKNKRLKRVWNKDEQSSSQSGKGGNAGDKNKTRQKGGK</sequence>
<dbReference type="AlphaFoldDB" id="A0A9D9E421"/>
<dbReference type="Proteomes" id="UP000823636">
    <property type="component" value="Unassembled WGS sequence"/>
</dbReference>
<feature type="compositionally biased region" description="Basic and acidic residues" evidence="1">
    <location>
        <begin position="1"/>
        <end position="15"/>
    </location>
</feature>
<feature type="region of interest" description="Disordered" evidence="1">
    <location>
        <begin position="1"/>
        <end position="31"/>
    </location>
</feature>